<dbReference type="EMBL" id="JBHSMX010000020">
    <property type="protein sequence ID" value="MFC5521935.1"/>
    <property type="molecule type" value="Genomic_DNA"/>
</dbReference>
<gene>
    <name evidence="1" type="ORF">ACFPP7_13580</name>
</gene>
<dbReference type="RefSeq" id="WP_068834427.1">
    <property type="nucleotide sequence ID" value="NZ_JBHSMX010000020.1"/>
</dbReference>
<evidence type="ECO:0000313" key="1">
    <source>
        <dbReference type="EMBL" id="MFC5521935.1"/>
    </source>
</evidence>
<dbReference type="Proteomes" id="UP001596084">
    <property type="component" value="Unassembled WGS sequence"/>
</dbReference>
<sequence length="608" mass="68316">MELMFRALSGGEMERPPTQRDQFNNDDVELAEALVRESLQNSLDARLESADCVHVCLRIVEPGEEDRAWLKATLRLDELEQHLRACEIDPVNFHDLKLLTIEDFGTSGLTGRWDAWDDDPFCDFWRRMGLSHKGGRSLGRWGLGKLVFSSVSRIRSFLGLTVPADLRGHPLLMGQAVLTHHKLEDKRRFDSHAFFGVRGEDDLQLPVVDAAFIAKFSAVCGLKRSSETGLSVVVPFPEPAVTHDRIVEFVVRNYFFPILFGRLRVTVGDAEINTETFPELAKRLGGPRFTQGKLAEFIQTVDTARRGGSQIPLVLTPDWPKDIERAIGTEHLAEQRKRLMNGELIFLRAQLLLKRKNGEEVRTHFDMFLLRAPEDQSEALFVRDSITLPGEARYFRGRHIYAALVADDRDLCAFLGDAENPAHTSWSATAEKLSKNWRNPQTRLKEIRESLQRVYNVLTSAVETVDNDALASFFSSKSEEGGKKARPPGPIVRPPVITVPPQAPKVYRLNRQIGGFNIRPGPGITEEALPLTLHVRVAYDVRSGNPFSKHSPYDFDLTRPNRSIKAAGAQVSCTAANVIELEIASKDFEVEVIGFDPNRDLIVDPRVV</sequence>
<name>A0ABW0QCF5_9BURK</name>
<organism evidence="1 2">
    <name type="scientific">Polaromonas jejuensis</name>
    <dbReference type="NCBI Taxonomy" id="457502"/>
    <lineage>
        <taxon>Bacteria</taxon>
        <taxon>Pseudomonadati</taxon>
        <taxon>Pseudomonadota</taxon>
        <taxon>Betaproteobacteria</taxon>
        <taxon>Burkholderiales</taxon>
        <taxon>Comamonadaceae</taxon>
        <taxon>Polaromonas</taxon>
    </lineage>
</organism>
<comment type="caution">
    <text evidence="1">The sequence shown here is derived from an EMBL/GenBank/DDBJ whole genome shotgun (WGS) entry which is preliminary data.</text>
</comment>
<accession>A0ABW0QCF5</accession>
<proteinExistence type="predicted"/>
<protein>
    <submittedName>
        <fullName evidence="1">Uncharacterized protein</fullName>
    </submittedName>
</protein>
<reference evidence="2" key="1">
    <citation type="journal article" date="2019" name="Int. J. Syst. Evol. Microbiol.">
        <title>The Global Catalogue of Microorganisms (GCM) 10K type strain sequencing project: providing services to taxonomists for standard genome sequencing and annotation.</title>
        <authorList>
            <consortium name="The Broad Institute Genomics Platform"/>
            <consortium name="The Broad Institute Genome Sequencing Center for Infectious Disease"/>
            <person name="Wu L."/>
            <person name="Ma J."/>
        </authorList>
    </citation>
    <scope>NUCLEOTIDE SEQUENCE [LARGE SCALE GENOMIC DNA]</scope>
    <source>
        <strain evidence="2">CGMCC 4.7277</strain>
    </source>
</reference>
<evidence type="ECO:0000313" key="2">
    <source>
        <dbReference type="Proteomes" id="UP001596084"/>
    </source>
</evidence>
<keyword evidence="2" id="KW-1185">Reference proteome</keyword>